<accession>A0ABQ7VAF2</accession>
<comment type="caution">
    <text evidence="1">The sequence shown here is derived from an EMBL/GenBank/DDBJ whole genome shotgun (WGS) entry which is preliminary data.</text>
</comment>
<dbReference type="PANTHER" id="PTHR33710">
    <property type="entry name" value="BNAC02G09200D PROTEIN"/>
    <property type="match status" value="1"/>
</dbReference>
<dbReference type="PANTHER" id="PTHR33710:SF79">
    <property type="entry name" value="OS06G0205337 PROTEIN"/>
    <property type="match status" value="1"/>
</dbReference>
<dbReference type="Proteomes" id="UP000826656">
    <property type="component" value="Unassembled WGS sequence"/>
</dbReference>
<gene>
    <name evidence="1" type="ORF">KY290_017133</name>
</gene>
<protein>
    <submittedName>
        <fullName evidence="1">Uncharacterized protein</fullName>
    </submittedName>
</protein>
<dbReference type="Gene3D" id="3.60.10.10">
    <property type="entry name" value="Endonuclease/exonuclease/phosphatase"/>
    <property type="match status" value="1"/>
</dbReference>
<reference evidence="1 2" key="1">
    <citation type="journal article" date="2021" name="bioRxiv">
        <title>Chromosome-scale and haplotype-resolved genome assembly of a tetraploid potato cultivar.</title>
        <authorList>
            <person name="Sun H."/>
            <person name="Jiao W.-B."/>
            <person name="Krause K."/>
            <person name="Campoy J.A."/>
            <person name="Goel M."/>
            <person name="Folz-Donahue K."/>
            <person name="Kukat C."/>
            <person name="Huettel B."/>
            <person name="Schneeberger K."/>
        </authorList>
    </citation>
    <scope>NUCLEOTIDE SEQUENCE [LARGE SCALE GENOMIC DNA]</scope>
    <source>
        <strain evidence="1">SolTubOtavaFocal</strain>
        <tissue evidence="1">Leaves</tissue>
    </source>
</reference>
<sequence length="145" mass="16875">MSEEEKIGGVPVYPAEYEDFAFCINSCELVDVNFKGSPFTWWNGSIDNQCIFKRLDRFFMNQAFMGKLGIVEAEHLARTGFDHAPMLLTCGQQNHSIRRPFRFLKFWTEKAEFQSVIKESWVSDEVDVFISWKQKMEKTKAALSN</sequence>
<name>A0ABQ7VAF2_SOLTU</name>
<dbReference type="SUPFAM" id="SSF56219">
    <property type="entry name" value="DNase I-like"/>
    <property type="match status" value="1"/>
</dbReference>
<dbReference type="InterPro" id="IPR036691">
    <property type="entry name" value="Endo/exonu/phosph_ase_sf"/>
</dbReference>
<keyword evidence="2" id="KW-1185">Reference proteome</keyword>
<organism evidence="1 2">
    <name type="scientific">Solanum tuberosum</name>
    <name type="common">Potato</name>
    <dbReference type="NCBI Taxonomy" id="4113"/>
    <lineage>
        <taxon>Eukaryota</taxon>
        <taxon>Viridiplantae</taxon>
        <taxon>Streptophyta</taxon>
        <taxon>Embryophyta</taxon>
        <taxon>Tracheophyta</taxon>
        <taxon>Spermatophyta</taxon>
        <taxon>Magnoliopsida</taxon>
        <taxon>eudicotyledons</taxon>
        <taxon>Gunneridae</taxon>
        <taxon>Pentapetalae</taxon>
        <taxon>asterids</taxon>
        <taxon>lamiids</taxon>
        <taxon>Solanales</taxon>
        <taxon>Solanaceae</taxon>
        <taxon>Solanoideae</taxon>
        <taxon>Solaneae</taxon>
        <taxon>Solanum</taxon>
    </lineage>
</organism>
<proteinExistence type="predicted"/>
<dbReference type="EMBL" id="JAIVGD010000013">
    <property type="protein sequence ID" value="KAH0761060.1"/>
    <property type="molecule type" value="Genomic_DNA"/>
</dbReference>
<evidence type="ECO:0000313" key="2">
    <source>
        <dbReference type="Proteomes" id="UP000826656"/>
    </source>
</evidence>
<evidence type="ECO:0000313" key="1">
    <source>
        <dbReference type="EMBL" id="KAH0761060.1"/>
    </source>
</evidence>